<evidence type="ECO:0000256" key="1">
    <source>
        <dbReference type="SAM" id="Phobius"/>
    </source>
</evidence>
<dbReference type="AlphaFoldDB" id="A0AA35VSP1"/>
<accession>A0AA35VSP1</accession>
<gene>
    <name evidence="2" type="ORF">LSALG_LOCUS12508</name>
</gene>
<proteinExistence type="predicted"/>
<organism evidence="2 3">
    <name type="scientific">Lactuca saligna</name>
    <name type="common">Willowleaf lettuce</name>
    <dbReference type="NCBI Taxonomy" id="75948"/>
    <lineage>
        <taxon>Eukaryota</taxon>
        <taxon>Viridiplantae</taxon>
        <taxon>Streptophyta</taxon>
        <taxon>Embryophyta</taxon>
        <taxon>Tracheophyta</taxon>
        <taxon>Spermatophyta</taxon>
        <taxon>Magnoliopsida</taxon>
        <taxon>eudicotyledons</taxon>
        <taxon>Gunneridae</taxon>
        <taxon>Pentapetalae</taxon>
        <taxon>asterids</taxon>
        <taxon>campanulids</taxon>
        <taxon>Asterales</taxon>
        <taxon>Asteraceae</taxon>
        <taxon>Cichorioideae</taxon>
        <taxon>Cichorieae</taxon>
        <taxon>Lactucinae</taxon>
        <taxon>Lactuca</taxon>
    </lineage>
</organism>
<sequence>MKGLVQLYWKSHVLGDLQDMLVVLSVMLVTYLNVLLTSGRKLFVGGVAWETSEGRPMIREGCDFHIFIRRSLRDIFRKVPNFALKIGSLHIVVFDKEYGIITNYLAMNLGEQPNLPPPFCDINSHNSDTIRILADQVNMTSEVFL</sequence>
<dbReference type="PANTHER" id="PTHR45523">
    <property type="entry name" value="TETRATRICOPEPTIDE REPEAT (TPR)-CONTAINING PROTEIN-RELATED"/>
    <property type="match status" value="1"/>
</dbReference>
<keyword evidence="1" id="KW-0812">Transmembrane</keyword>
<keyword evidence="3" id="KW-1185">Reference proteome</keyword>
<evidence type="ECO:0000313" key="3">
    <source>
        <dbReference type="Proteomes" id="UP001177003"/>
    </source>
</evidence>
<keyword evidence="1" id="KW-1133">Transmembrane helix</keyword>
<keyword evidence="1" id="KW-0472">Membrane</keyword>
<protein>
    <submittedName>
        <fullName evidence="2">Uncharacterized protein</fullName>
    </submittedName>
</protein>
<feature type="transmembrane region" description="Helical" evidence="1">
    <location>
        <begin position="20"/>
        <end position="36"/>
    </location>
</feature>
<dbReference type="PANTHER" id="PTHR45523:SF2">
    <property type="entry name" value="OS02G0470600 PROTEIN"/>
    <property type="match status" value="1"/>
</dbReference>
<dbReference type="Proteomes" id="UP001177003">
    <property type="component" value="Chromosome 2"/>
</dbReference>
<dbReference type="EMBL" id="OX465078">
    <property type="protein sequence ID" value="CAI9272275.1"/>
    <property type="molecule type" value="Genomic_DNA"/>
</dbReference>
<evidence type="ECO:0000313" key="2">
    <source>
        <dbReference type="EMBL" id="CAI9272275.1"/>
    </source>
</evidence>
<reference evidence="2" key="1">
    <citation type="submission" date="2023-04" db="EMBL/GenBank/DDBJ databases">
        <authorList>
            <person name="Vijverberg K."/>
            <person name="Xiong W."/>
            <person name="Schranz E."/>
        </authorList>
    </citation>
    <scope>NUCLEOTIDE SEQUENCE</scope>
</reference>
<name>A0AA35VSP1_LACSI</name>